<evidence type="ECO:0000313" key="2">
    <source>
        <dbReference type="EMBL" id="ACD05182.1"/>
    </source>
</evidence>
<keyword evidence="1" id="KW-1133">Transmembrane helix</keyword>
<protein>
    <submittedName>
        <fullName evidence="2">Uncharacterized protein</fullName>
    </submittedName>
</protein>
<accession>B2UKQ9</accession>
<evidence type="ECO:0000256" key="1">
    <source>
        <dbReference type="SAM" id="Phobius"/>
    </source>
</evidence>
<organism evidence="2 3">
    <name type="scientific">Akkermansia muciniphila (strain ATCC BAA-835 / DSM 22959 / JCM 33894 / BCRC 81048 / CCUG 64013 / CIP 107961 / Muc)</name>
    <dbReference type="NCBI Taxonomy" id="349741"/>
    <lineage>
        <taxon>Bacteria</taxon>
        <taxon>Pseudomonadati</taxon>
        <taxon>Verrucomicrobiota</taxon>
        <taxon>Verrucomicrobiia</taxon>
        <taxon>Verrucomicrobiales</taxon>
        <taxon>Akkermansiaceae</taxon>
        <taxon>Akkermansia</taxon>
    </lineage>
</organism>
<keyword evidence="1" id="KW-0812">Transmembrane</keyword>
<name>B2UKQ9_AKKM8</name>
<reference evidence="3" key="1">
    <citation type="journal article" date="2011" name="PLoS ONE">
        <title>The genome of Akkermansia muciniphila, a dedicated intestinal mucin degrader, and its use in exploring intestinal metagenomes.</title>
        <authorList>
            <person name="van Passel M.W."/>
            <person name="Kant R."/>
            <person name="Zoetendal E.G."/>
            <person name="Plugge C.M."/>
            <person name="Derrien M."/>
            <person name="Malfatti S.A."/>
            <person name="Chain P.S."/>
            <person name="Woyke T."/>
            <person name="Palva A."/>
            <person name="de Vos W.M."/>
            <person name="Smidt H."/>
        </authorList>
    </citation>
    <scope>NUCLEOTIDE SEQUENCE [LARGE SCALE GENOMIC DNA]</scope>
    <source>
        <strain evidence="3">ATCC BAA-835 / DSM 22959 / JCM 33894 / BCRC 81048 / CCUG 64013 / CIP 107961 / Muc</strain>
    </source>
</reference>
<keyword evidence="3" id="KW-1185">Reference proteome</keyword>
<sequence length="154" mass="16376">MTTNNQCNHAEAIAREMHMYYAAQAHNESNTPIPHWADLTENDQQGWIAVANTALPIIGKHALEDVRAYLGLKASGASTWWKKALYAAGAVIAGAILGGLGMSLSGCGHSVDVTPGRAEVCKDGSCLVIEQGHISYSQAQPETDVPPVVQPLKK</sequence>
<proteinExistence type="predicted"/>
<dbReference type="AlphaFoldDB" id="B2UKQ9"/>
<feature type="transmembrane region" description="Helical" evidence="1">
    <location>
        <begin position="84"/>
        <end position="104"/>
    </location>
</feature>
<dbReference type="RefSeq" id="WP_012420397.1">
    <property type="nucleotide sequence ID" value="NC_010655.1"/>
</dbReference>
<dbReference type="STRING" id="349741.Amuc_1358"/>
<dbReference type="EMBL" id="CP001071">
    <property type="protein sequence ID" value="ACD05182.1"/>
    <property type="molecule type" value="Genomic_DNA"/>
</dbReference>
<dbReference type="KEGG" id="amu:Amuc_1358"/>
<dbReference type="Proteomes" id="UP000001031">
    <property type="component" value="Chromosome"/>
</dbReference>
<dbReference type="OrthoDB" id="200117at2"/>
<dbReference type="HOGENOM" id="CLU_1700525_0_0_0"/>
<evidence type="ECO:0000313" key="3">
    <source>
        <dbReference type="Proteomes" id="UP000001031"/>
    </source>
</evidence>
<dbReference type="PaxDb" id="349741-Amuc_1358"/>
<keyword evidence="1" id="KW-0472">Membrane</keyword>
<gene>
    <name evidence="2" type="ordered locus">Amuc_1358</name>
</gene>